<feature type="transmembrane region" description="Helical" evidence="1">
    <location>
        <begin position="20"/>
        <end position="43"/>
    </location>
</feature>
<evidence type="ECO:0000256" key="1">
    <source>
        <dbReference type="SAM" id="Phobius"/>
    </source>
</evidence>
<keyword evidence="1" id="KW-0812">Transmembrane</keyword>
<evidence type="ECO:0000313" key="3">
    <source>
        <dbReference type="RefSeq" id="XP_012939713.1"/>
    </source>
</evidence>
<feature type="transmembrane region" description="Helical" evidence="1">
    <location>
        <begin position="129"/>
        <end position="156"/>
    </location>
</feature>
<feature type="transmembrane region" description="Helical" evidence="1">
    <location>
        <begin position="168"/>
        <end position="189"/>
    </location>
</feature>
<dbReference type="GeneID" id="101854175"/>
<feature type="transmembrane region" description="Helical" evidence="1">
    <location>
        <begin position="83"/>
        <end position="108"/>
    </location>
</feature>
<protein>
    <submittedName>
        <fullName evidence="3">Uncharacterized protein LOC101854175</fullName>
    </submittedName>
</protein>
<gene>
    <name evidence="3" type="primary">LOC101854175</name>
</gene>
<name>A0ABM1A2V1_APLCA</name>
<dbReference type="RefSeq" id="XP_012939713.1">
    <property type="nucleotide sequence ID" value="XM_013084259.2"/>
</dbReference>
<sequence length="275" mass="30917">MKEQSERYASDVTPSSWTFTIWSVIYAWQGLWVVYSLVNLCRLGPRGPVCTSPAFLPPALFVLSLGIYGSNVVWLVLFDRDEIVASSVVLIVYSIFLYLALAASYVALDRSCRLLLQQRQRTDVWLTRLLVHNSLGLQAGWVTVATAVNISIWMTYDTDPAIERETSGTAVLGILSVELLFFAVTDLFVFDRYSRYTFTPYAAVIVGMAGVVDKNYVEGERNSIFSVTLLSVACIFLFLKICLASYWHTTKPRYGETSPDSKQRQVLPHFQGFVA</sequence>
<organism evidence="2 3">
    <name type="scientific">Aplysia californica</name>
    <name type="common">California sea hare</name>
    <dbReference type="NCBI Taxonomy" id="6500"/>
    <lineage>
        <taxon>Eukaryota</taxon>
        <taxon>Metazoa</taxon>
        <taxon>Spiralia</taxon>
        <taxon>Lophotrochozoa</taxon>
        <taxon>Mollusca</taxon>
        <taxon>Gastropoda</taxon>
        <taxon>Heterobranchia</taxon>
        <taxon>Euthyneura</taxon>
        <taxon>Tectipleura</taxon>
        <taxon>Aplysiida</taxon>
        <taxon>Aplysioidea</taxon>
        <taxon>Aplysiidae</taxon>
        <taxon>Aplysia</taxon>
    </lineage>
</organism>
<dbReference type="PANTHER" id="PTHR33802">
    <property type="entry name" value="SI:CH211-161H7.5-RELATED"/>
    <property type="match status" value="1"/>
</dbReference>
<feature type="transmembrane region" description="Helical" evidence="1">
    <location>
        <begin position="224"/>
        <end position="243"/>
    </location>
</feature>
<feature type="transmembrane region" description="Helical" evidence="1">
    <location>
        <begin position="55"/>
        <end position="77"/>
    </location>
</feature>
<proteinExistence type="predicted"/>
<reference evidence="3" key="1">
    <citation type="submission" date="2025-08" db="UniProtKB">
        <authorList>
            <consortium name="RefSeq"/>
        </authorList>
    </citation>
    <scope>IDENTIFICATION</scope>
</reference>
<keyword evidence="2" id="KW-1185">Reference proteome</keyword>
<dbReference type="PANTHER" id="PTHR33802:SF1">
    <property type="entry name" value="XK-RELATED PROTEIN"/>
    <property type="match status" value="1"/>
</dbReference>
<feature type="transmembrane region" description="Helical" evidence="1">
    <location>
        <begin position="196"/>
        <end position="212"/>
    </location>
</feature>
<keyword evidence="1" id="KW-0472">Membrane</keyword>
<keyword evidence="1" id="KW-1133">Transmembrane helix</keyword>
<dbReference type="Proteomes" id="UP000694888">
    <property type="component" value="Unplaced"/>
</dbReference>
<evidence type="ECO:0000313" key="2">
    <source>
        <dbReference type="Proteomes" id="UP000694888"/>
    </source>
</evidence>
<accession>A0ABM1A2V1</accession>